<name>A0A848JAD3_9BACT</name>
<sequence length="149" mass="17398">MKTLVYLVFLIISPIYLGQKDNLDKVLKDAASKNRILVIAAEKEKHSLIREQYTIWKKDTEGFKERDLIIIIPSEAHWMIKSYPSSIPTYYVPNKKLIQHFELDSGQLSVVLIGKDTGIKDISHEINQSNYWFDLIDKMPMRKTEMNNN</sequence>
<accession>A0A848JAD3</accession>
<dbReference type="AlphaFoldDB" id="A0A848JAD3"/>
<gene>
    <name evidence="3" type="ORF">HH304_16465</name>
</gene>
<reference evidence="3 4" key="1">
    <citation type="submission" date="2020-04" db="EMBL/GenBank/DDBJ databases">
        <title>Flammeovirgaceae bacterium KN852 isolated from deep sea.</title>
        <authorList>
            <person name="Zhang D.-C."/>
        </authorList>
    </citation>
    <scope>NUCLEOTIDE SEQUENCE [LARGE SCALE GENOMIC DNA]</scope>
    <source>
        <strain evidence="3 4">KN852</strain>
    </source>
</reference>
<dbReference type="Pfam" id="PF13778">
    <property type="entry name" value="DUF4174"/>
    <property type="match status" value="1"/>
</dbReference>
<organism evidence="3 4">
    <name type="scientific">Marinigracilibium pacificum</name>
    <dbReference type="NCBI Taxonomy" id="2729599"/>
    <lineage>
        <taxon>Bacteria</taxon>
        <taxon>Pseudomonadati</taxon>
        <taxon>Bacteroidota</taxon>
        <taxon>Cytophagia</taxon>
        <taxon>Cytophagales</taxon>
        <taxon>Flammeovirgaceae</taxon>
        <taxon>Marinigracilibium</taxon>
    </lineage>
</organism>
<evidence type="ECO:0000256" key="1">
    <source>
        <dbReference type="ARBA" id="ARBA00022729"/>
    </source>
</evidence>
<dbReference type="Proteomes" id="UP000559010">
    <property type="component" value="Unassembled WGS sequence"/>
</dbReference>
<dbReference type="InterPro" id="IPR025232">
    <property type="entry name" value="DUF4174"/>
</dbReference>
<dbReference type="EMBL" id="JABBNU010000010">
    <property type="protein sequence ID" value="NMM50002.1"/>
    <property type="molecule type" value="Genomic_DNA"/>
</dbReference>
<protein>
    <submittedName>
        <fullName evidence="3">DUF4174 domain-containing protein</fullName>
    </submittedName>
</protein>
<evidence type="ECO:0000259" key="2">
    <source>
        <dbReference type="Pfam" id="PF13778"/>
    </source>
</evidence>
<keyword evidence="4" id="KW-1185">Reference proteome</keyword>
<keyword evidence="1" id="KW-0732">Signal</keyword>
<dbReference type="RefSeq" id="WP_169683864.1">
    <property type="nucleotide sequence ID" value="NZ_JABBNU010000010.1"/>
</dbReference>
<comment type="caution">
    <text evidence="3">The sequence shown here is derived from an EMBL/GenBank/DDBJ whole genome shotgun (WGS) entry which is preliminary data.</text>
</comment>
<feature type="domain" description="DUF4174" evidence="2">
    <location>
        <begin position="27"/>
        <end position="145"/>
    </location>
</feature>
<evidence type="ECO:0000313" key="3">
    <source>
        <dbReference type="EMBL" id="NMM50002.1"/>
    </source>
</evidence>
<proteinExistence type="predicted"/>
<evidence type="ECO:0000313" key="4">
    <source>
        <dbReference type="Proteomes" id="UP000559010"/>
    </source>
</evidence>